<dbReference type="OMA" id="SKSTCEP"/>
<evidence type="ECO:0000259" key="1">
    <source>
        <dbReference type="PROSITE" id="PS50086"/>
    </source>
</evidence>
<proteinExistence type="predicted"/>
<accession>A0A2I3GW38</accession>
<keyword evidence="3" id="KW-1185">Reference proteome</keyword>
<dbReference type="STRING" id="61853.ENSNLEP00000035583"/>
<protein>
    <recommendedName>
        <fullName evidence="1">Rab-GAP TBC domain-containing protein</fullName>
    </recommendedName>
</protein>
<dbReference type="InterPro" id="IPR000195">
    <property type="entry name" value="Rab-GAP-TBC_dom"/>
</dbReference>
<dbReference type="GeneTree" id="ENSGT00940000166836"/>
<dbReference type="SUPFAM" id="SSF47923">
    <property type="entry name" value="Ypt/Rab-GAP domain of gyp1p"/>
    <property type="match status" value="1"/>
</dbReference>
<evidence type="ECO:0000313" key="2">
    <source>
        <dbReference type="Ensembl" id="ENSNLEP00000035583.1"/>
    </source>
</evidence>
<sequence>MGDKEGICAEGSSFSWLLRMLNDGVSLRLTLRLWDVYLLEEEQMLMLITSAAFKVQRRPSRALEEPDPFMRASAPPCKR</sequence>
<dbReference type="PROSITE" id="PS50086">
    <property type="entry name" value="TBC_RABGAP"/>
    <property type="match status" value="1"/>
</dbReference>
<reference evidence="2" key="2">
    <citation type="submission" date="2025-08" db="UniProtKB">
        <authorList>
            <consortium name="Ensembl"/>
        </authorList>
    </citation>
    <scope>IDENTIFICATION</scope>
</reference>
<feature type="domain" description="Rab-GAP TBC" evidence="1">
    <location>
        <begin position="1"/>
        <end position="41"/>
    </location>
</feature>
<dbReference type="InParanoid" id="A0A2I3GW38"/>
<dbReference type="EMBL" id="ADFV01099313">
    <property type="status" value="NOT_ANNOTATED_CDS"/>
    <property type="molecule type" value="Genomic_DNA"/>
</dbReference>
<dbReference type="AlphaFoldDB" id="A0A2I3GW38"/>
<evidence type="ECO:0000313" key="3">
    <source>
        <dbReference type="Proteomes" id="UP000001073"/>
    </source>
</evidence>
<dbReference type="InterPro" id="IPR035969">
    <property type="entry name" value="Rab-GAP_TBC_sf"/>
</dbReference>
<name>A0A2I3GW38_NOMLE</name>
<reference evidence="2 3" key="1">
    <citation type="submission" date="2012-10" db="EMBL/GenBank/DDBJ databases">
        <authorList>
            <consortium name="Gibbon Genome Sequencing Consortium"/>
        </authorList>
    </citation>
    <scope>NUCLEOTIDE SEQUENCE [LARGE SCALE GENOMIC DNA]</scope>
</reference>
<dbReference type="Gene3D" id="1.10.472.80">
    <property type="entry name" value="Ypt/Rab-GAP domain of gyp1p, domain 3"/>
    <property type="match status" value="1"/>
</dbReference>
<dbReference type="Ensembl" id="ENSNLET00000044630.1">
    <property type="protein sequence ID" value="ENSNLEP00000035583.1"/>
    <property type="gene ID" value="ENSNLEG00000030278.1"/>
</dbReference>
<reference evidence="2" key="3">
    <citation type="submission" date="2025-09" db="UniProtKB">
        <authorList>
            <consortium name="Ensembl"/>
        </authorList>
    </citation>
    <scope>IDENTIFICATION</scope>
</reference>
<organism evidence="2 3">
    <name type="scientific">Nomascus leucogenys</name>
    <name type="common">Northern white-cheeked gibbon</name>
    <name type="synonym">Hylobates leucogenys</name>
    <dbReference type="NCBI Taxonomy" id="61853"/>
    <lineage>
        <taxon>Eukaryota</taxon>
        <taxon>Metazoa</taxon>
        <taxon>Chordata</taxon>
        <taxon>Craniata</taxon>
        <taxon>Vertebrata</taxon>
        <taxon>Euteleostomi</taxon>
        <taxon>Mammalia</taxon>
        <taxon>Eutheria</taxon>
        <taxon>Euarchontoglires</taxon>
        <taxon>Primates</taxon>
        <taxon>Haplorrhini</taxon>
        <taxon>Catarrhini</taxon>
        <taxon>Hylobatidae</taxon>
        <taxon>Nomascus</taxon>
    </lineage>
</organism>
<dbReference type="Proteomes" id="UP000001073">
    <property type="component" value="Chromosome 19"/>
</dbReference>